<protein>
    <submittedName>
        <fullName evidence="1">Uncharacterized protein</fullName>
    </submittedName>
</protein>
<organism evidence="1 2">
    <name type="scientific">Molorchus minor</name>
    <dbReference type="NCBI Taxonomy" id="1323400"/>
    <lineage>
        <taxon>Eukaryota</taxon>
        <taxon>Metazoa</taxon>
        <taxon>Ecdysozoa</taxon>
        <taxon>Arthropoda</taxon>
        <taxon>Hexapoda</taxon>
        <taxon>Insecta</taxon>
        <taxon>Pterygota</taxon>
        <taxon>Neoptera</taxon>
        <taxon>Endopterygota</taxon>
        <taxon>Coleoptera</taxon>
        <taxon>Polyphaga</taxon>
        <taxon>Cucujiformia</taxon>
        <taxon>Chrysomeloidea</taxon>
        <taxon>Cerambycidae</taxon>
        <taxon>Lamiinae</taxon>
        <taxon>Monochamini</taxon>
        <taxon>Molorchus</taxon>
    </lineage>
</organism>
<evidence type="ECO:0000313" key="1">
    <source>
        <dbReference type="EMBL" id="KAJ8976039.1"/>
    </source>
</evidence>
<comment type="caution">
    <text evidence="1">The sequence shown here is derived from an EMBL/GenBank/DDBJ whole genome shotgun (WGS) entry which is preliminary data.</text>
</comment>
<gene>
    <name evidence="1" type="ORF">NQ317_003580</name>
</gene>
<accession>A0ABQ9JD15</accession>
<sequence length="91" mass="10675">MFNHLQKQKAKSLEELEEQKNVCLDAYKIFINEENFNPFKYLNMTIKEITEAETLQSTGSVTCMSKADLLNITKTVKKEKDYQAGKYIIYR</sequence>
<dbReference type="Proteomes" id="UP001162164">
    <property type="component" value="Unassembled WGS sequence"/>
</dbReference>
<proteinExistence type="predicted"/>
<keyword evidence="2" id="KW-1185">Reference proteome</keyword>
<dbReference type="EMBL" id="JAPWTJ010000736">
    <property type="protein sequence ID" value="KAJ8976039.1"/>
    <property type="molecule type" value="Genomic_DNA"/>
</dbReference>
<reference evidence="1" key="1">
    <citation type="journal article" date="2023" name="Insect Mol. Biol.">
        <title>Genome sequencing provides insights into the evolution of gene families encoding plant cell wall-degrading enzymes in longhorned beetles.</title>
        <authorList>
            <person name="Shin N.R."/>
            <person name="Okamura Y."/>
            <person name="Kirsch R."/>
            <person name="Pauchet Y."/>
        </authorList>
    </citation>
    <scope>NUCLEOTIDE SEQUENCE</scope>
    <source>
        <strain evidence="1">MMC_N1</strain>
    </source>
</reference>
<name>A0ABQ9JD15_9CUCU</name>
<evidence type="ECO:0000313" key="2">
    <source>
        <dbReference type="Proteomes" id="UP001162164"/>
    </source>
</evidence>